<reference evidence="2 3" key="1">
    <citation type="submission" date="2016-10" db="EMBL/GenBank/DDBJ databases">
        <authorList>
            <person name="de Groot N.N."/>
        </authorList>
    </citation>
    <scope>NUCLEOTIDE SEQUENCE [LARGE SCALE GENOMIC DNA]</scope>
    <source>
        <strain evidence="2 3">DSM 18684</strain>
    </source>
</reference>
<proteinExistence type="predicted"/>
<evidence type="ECO:0008006" key="4">
    <source>
        <dbReference type="Google" id="ProtNLM"/>
    </source>
</evidence>
<dbReference type="PROSITE" id="PS51257">
    <property type="entry name" value="PROKAR_LIPOPROTEIN"/>
    <property type="match status" value="1"/>
</dbReference>
<dbReference type="RefSeq" id="WP_090992826.1">
    <property type="nucleotide sequence ID" value="NZ_FOPP01000003.1"/>
</dbReference>
<evidence type="ECO:0000313" key="2">
    <source>
        <dbReference type="EMBL" id="SFG93716.1"/>
    </source>
</evidence>
<dbReference type="AlphaFoldDB" id="A0A1I2W0W5"/>
<evidence type="ECO:0000256" key="1">
    <source>
        <dbReference type="SAM" id="SignalP"/>
    </source>
</evidence>
<organism evidence="2 3">
    <name type="scientific">Pedobacter insulae</name>
    <dbReference type="NCBI Taxonomy" id="414048"/>
    <lineage>
        <taxon>Bacteria</taxon>
        <taxon>Pseudomonadati</taxon>
        <taxon>Bacteroidota</taxon>
        <taxon>Sphingobacteriia</taxon>
        <taxon>Sphingobacteriales</taxon>
        <taxon>Sphingobacteriaceae</taxon>
        <taxon>Pedobacter</taxon>
    </lineage>
</organism>
<keyword evidence="3" id="KW-1185">Reference proteome</keyword>
<keyword evidence="1" id="KW-0732">Signal</keyword>
<sequence>MKNLTLILLCIASLGLASCQKDTIINQTTPNRTIVLDVASSAWTLTSDNLTYYTILNVPEIDQFSLDNEAVLVYISYDNGATYLQMPFVYNVDAYSTVISKGKVEIDIQSSDNQATQPIKPTGNVRVKVVLIAAENVT</sequence>
<accession>A0A1I2W0W5</accession>
<name>A0A1I2W0W5_9SPHI</name>
<dbReference type="Proteomes" id="UP000199666">
    <property type="component" value="Unassembled WGS sequence"/>
</dbReference>
<protein>
    <recommendedName>
        <fullName evidence="4">DUF1735 domain-containing protein</fullName>
    </recommendedName>
</protein>
<dbReference type="OrthoDB" id="672896at2"/>
<gene>
    <name evidence="2" type="ORF">SAMN04489864_103326</name>
</gene>
<dbReference type="EMBL" id="FOPP01000003">
    <property type="protein sequence ID" value="SFG93716.1"/>
    <property type="molecule type" value="Genomic_DNA"/>
</dbReference>
<feature type="chain" id="PRO_5011612469" description="DUF1735 domain-containing protein" evidence="1">
    <location>
        <begin position="18"/>
        <end position="138"/>
    </location>
</feature>
<feature type="signal peptide" evidence="1">
    <location>
        <begin position="1"/>
        <end position="17"/>
    </location>
</feature>
<evidence type="ECO:0000313" key="3">
    <source>
        <dbReference type="Proteomes" id="UP000199666"/>
    </source>
</evidence>